<evidence type="ECO:0000256" key="3">
    <source>
        <dbReference type="PROSITE-ProRule" id="PRU00023"/>
    </source>
</evidence>
<sequence>MPHALAEELPIELWLAVAENLPISDLAALCLVHRKLQHALTPLLYKRAATSLYDKRALFWGVLNGLQQTVEHALAAGIDPNLTWRSLARADELSLDFYRSQKPSRKDLHGSRKPSVGLSEFLDAIGNRNAARPGLPLWNWSALHLATLNGHVPIIELLLDHKAGPTKGSLGLCSCDLKPRTVGPRPQVDSHDSESESSRWTAFHVAVCCGQLSAAKTLPSRGIPLAMEASDRSSGVTALHVACMSGHLPVVKWLVERGEAIDVVDGECQTPLVYAYLYEHWDCFEYLLGHGANIHHVVSVNLGEDDHEDWIHQTMLYSAIDTMRLEDACRLVDLGASIDKVDASNPPLIVVLCRKPWSTPKSPKNQDEYGLRLLDSLLPLAPRADGAWSGNTPLEGAASTANHKAVKRLLDAGEDVNGYGKGWASPLARACHNVHRLPILETVSLFLDAGADVNRPGETILAPLWALEMDHCDPKEKEDVSQLLIDRGANLARGTSSSSGVVSYTTPLERQLKQGNLAEFKRLLALCGPNPMDKLGEDDFLGFWRAVFDSEDTVAMRYVLDLDKDKVIARRDRFALSSLFSYKPMPTDVILQLLDQGADVKADSFSLPYLIQAITYHVEPVVLEKLLSRGADPYQEWENMTPLHYMLSHELRHCTHSLEYTRVFLEAGVSIYREIRYEAVHPTQSPPPTVLVLAIEKFDKGEEIVELMLQKQPLHQHKHGEIKQYLRWACGVGNWRALQAMMASDEVKQAVKEECSILLQHALDGLRMRQYLRRHMEQTVSLVQFLLQQGPDLSVSGEDPRQPGTTRAKLLGLLSNEGWRQTDPSSWCFHRRMEFTEDQDMPVFKDVAPDYTDATTLVGIRKRLEAMQAST</sequence>
<dbReference type="InterPro" id="IPR036770">
    <property type="entry name" value="Ankyrin_rpt-contain_sf"/>
</dbReference>
<evidence type="ECO:0000313" key="4">
    <source>
        <dbReference type="EMBL" id="KAH7307950.1"/>
    </source>
</evidence>
<comment type="caution">
    <text evidence="4">The sequence shown here is derived from an EMBL/GenBank/DDBJ whole genome shotgun (WGS) entry which is preliminary data.</text>
</comment>
<dbReference type="PRINTS" id="PR01415">
    <property type="entry name" value="ANKYRIN"/>
</dbReference>
<dbReference type="Gene3D" id="1.25.40.20">
    <property type="entry name" value="Ankyrin repeat-containing domain"/>
    <property type="match status" value="4"/>
</dbReference>
<organism evidence="4 5">
    <name type="scientific">Stachybotrys elegans</name>
    <dbReference type="NCBI Taxonomy" id="80388"/>
    <lineage>
        <taxon>Eukaryota</taxon>
        <taxon>Fungi</taxon>
        <taxon>Dikarya</taxon>
        <taxon>Ascomycota</taxon>
        <taxon>Pezizomycotina</taxon>
        <taxon>Sordariomycetes</taxon>
        <taxon>Hypocreomycetidae</taxon>
        <taxon>Hypocreales</taxon>
        <taxon>Stachybotryaceae</taxon>
        <taxon>Stachybotrys</taxon>
    </lineage>
</organism>
<name>A0A8K0SFG9_9HYPO</name>
<keyword evidence="5" id="KW-1185">Reference proteome</keyword>
<dbReference type="SUPFAM" id="SSF48403">
    <property type="entry name" value="Ankyrin repeat"/>
    <property type="match status" value="2"/>
</dbReference>
<dbReference type="Proteomes" id="UP000813444">
    <property type="component" value="Unassembled WGS sequence"/>
</dbReference>
<dbReference type="InterPro" id="IPR002110">
    <property type="entry name" value="Ankyrin_rpt"/>
</dbReference>
<dbReference type="Pfam" id="PF12796">
    <property type="entry name" value="Ank_2"/>
    <property type="match status" value="2"/>
</dbReference>
<dbReference type="PROSITE" id="PS50297">
    <property type="entry name" value="ANK_REP_REGION"/>
    <property type="match status" value="2"/>
</dbReference>
<dbReference type="OrthoDB" id="341259at2759"/>
<proteinExistence type="predicted"/>
<feature type="repeat" description="ANK" evidence="3">
    <location>
        <begin position="389"/>
        <end position="421"/>
    </location>
</feature>
<reference evidence="4" key="1">
    <citation type="journal article" date="2021" name="Nat. Commun.">
        <title>Genetic determinants of endophytism in the Arabidopsis root mycobiome.</title>
        <authorList>
            <person name="Mesny F."/>
            <person name="Miyauchi S."/>
            <person name="Thiergart T."/>
            <person name="Pickel B."/>
            <person name="Atanasova L."/>
            <person name="Karlsson M."/>
            <person name="Huettel B."/>
            <person name="Barry K.W."/>
            <person name="Haridas S."/>
            <person name="Chen C."/>
            <person name="Bauer D."/>
            <person name="Andreopoulos W."/>
            <person name="Pangilinan J."/>
            <person name="LaButti K."/>
            <person name="Riley R."/>
            <person name="Lipzen A."/>
            <person name="Clum A."/>
            <person name="Drula E."/>
            <person name="Henrissat B."/>
            <person name="Kohler A."/>
            <person name="Grigoriev I.V."/>
            <person name="Martin F.M."/>
            <person name="Hacquard S."/>
        </authorList>
    </citation>
    <scope>NUCLEOTIDE SEQUENCE</scope>
    <source>
        <strain evidence="4">MPI-CAGE-CH-0235</strain>
    </source>
</reference>
<protein>
    <submittedName>
        <fullName evidence="4">Ankyrin repeat-containing domain protein</fullName>
    </submittedName>
</protein>
<dbReference type="AlphaFoldDB" id="A0A8K0SFG9"/>
<evidence type="ECO:0000313" key="5">
    <source>
        <dbReference type="Proteomes" id="UP000813444"/>
    </source>
</evidence>
<dbReference type="PANTHER" id="PTHR24198:SF165">
    <property type="entry name" value="ANKYRIN REPEAT-CONTAINING PROTEIN-RELATED"/>
    <property type="match status" value="1"/>
</dbReference>
<keyword evidence="1" id="KW-0677">Repeat</keyword>
<dbReference type="PROSITE" id="PS50088">
    <property type="entry name" value="ANK_REPEAT"/>
    <property type="match status" value="2"/>
</dbReference>
<feature type="repeat" description="ANK" evidence="3">
    <location>
        <begin position="234"/>
        <end position="266"/>
    </location>
</feature>
<evidence type="ECO:0000256" key="2">
    <source>
        <dbReference type="ARBA" id="ARBA00023043"/>
    </source>
</evidence>
<dbReference type="PANTHER" id="PTHR24198">
    <property type="entry name" value="ANKYRIN REPEAT AND PROTEIN KINASE DOMAIN-CONTAINING PROTEIN"/>
    <property type="match status" value="1"/>
</dbReference>
<gene>
    <name evidence="4" type="ORF">B0I35DRAFT_483247</name>
</gene>
<evidence type="ECO:0000256" key="1">
    <source>
        <dbReference type="ARBA" id="ARBA00022737"/>
    </source>
</evidence>
<keyword evidence="2 3" id="KW-0040">ANK repeat</keyword>
<dbReference type="EMBL" id="JAGPNK010000016">
    <property type="protein sequence ID" value="KAH7307950.1"/>
    <property type="molecule type" value="Genomic_DNA"/>
</dbReference>
<dbReference type="SMART" id="SM00248">
    <property type="entry name" value="ANK"/>
    <property type="match status" value="9"/>
</dbReference>
<accession>A0A8K0SFG9</accession>